<feature type="transmembrane region" description="Helical" evidence="1">
    <location>
        <begin position="151"/>
        <end position="170"/>
    </location>
</feature>
<evidence type="ECO:0008006" key="4">
    <source>
        <dbReference type="Google" id="ProtNLM"/>
    </source>
</evidence>
<evidence type="ECO:0000313" key="3">
    <source>
        <dbReference type="Proteomes" id="UP001597510"/>
    </source>
</evidence>
<feature type="transmembrane region" description="Helical" evidence="1">
    <location>
        <begin position="120"/>
        <end position="145"/>
    </location>
</feature>
<proteinExistence type="predicted"/>
<keyword evidence="3" id="KW-1185">Reference proteome</keyword>
<accession>A0ABW5JEY7</accession>
<evidence type="ECO:0000256" key="1">
    <source>
        <dbReference type="SAM" id="Phobius"/>
    </source>
</evidence>
<keyword evidence="1" id="KW-0812">Transmembrane</keyword>
<protein>
    <recommendedName>
        <fullName evidence="4">ABC transmembrane type-1 domain-containing protein</fullName>
    </recommendedName>
</protein>
<sequence length="190" mass="21226">MLDHLKFAKIDAQILNVEKIRTSELEISGGSRGRVDSFGSITLEPIKAETIHKTSMDIYVRDSNGNEDFYKLVDVDIPLREGHKVTMITAQNKFTKPQVIYIQNHTLRDSDLTMNIFTQIAFVSGSVIIQLLLSALLVVAGLYIGGEIADGFLTFGFVFVLSSLPLGYFLSKYTKSFKIKAQSLLAHNDY</sequence>
<keyword evidence="1" id="KW-0472">Membrane</keyword>
<organism evidence="2 3">
    <name type="scientific">Emticicia soli</name>
    <dbReference type="NCBI Taxonomy" id="2027878"/>
    <lineage>
        <taxon>Bacteria</taxon>
        <taxon>Pseudomonadati</taxon>
        <taxon>Bacteroidota</taxon>
        <taxon>Cytophagia</taxon>
        <taxon>Cytophagales</taxon>
        <taxon>Leadbetterellaceae</taxon>
        <taxon>Emticicia</taxon>
    </lineage>
</organism>
<comment type="caution">
    <text evidence="2">The sequence shown here is derived from an EMBL/GenBank/DDBJ whole genome shotgun (WGS) entry which is preliminary data.</text>
</comment>
<dbReference type="Proteomes" id="UP001597510">
    <property type="component" value="Unassembled WGS sequence"/>
</dbReference>
<keyword evidence="1" id="KW-1133">Transmembrane helix</keyword>
<reference evidence="3" key="1">
    <citation type="journal article" date="2019" name="Int. J. Syst. Evol. Microbiol.">
        <title>The Global Catalogue of Microorganisms (GCM) 10K type strain sequencing project: providing services to taxonomists for standard genome sequencing and annotation.</title>
        <authorList>
            <consortium name="The Broad Institute Genomics Platform"/>
            <consortium name="The Broad Institute Genome Sequencing Center for Infectious Disease"/>
            <person name="Wu L."/>
            <person name="Ma J."/>
        </authorList>
    </citation>
    <scope>NUCLEOTIDE SEQUENCE [LARGE SCALE GENOMIC DNA]</scope>
    <source>
        <strain evidence="3">KCTC 52344</strain>
    </source>
</reference>
<name>A0ABW5JEY7_9BACT</name>
<evidence type="ECO:0000313" key="2">
    <source>
        <dbReference type="EMBL" id="MFD2523145.1"/>
    </source>
</evidence>
<dbReference type="RefSeq" id="WP_340239310.1">
    <property type="nucleotide sequence ID" value="NZ_JBBEWC010000012.1"/>
</dbReference>
<dbReference type="EMBL" id="JBHULC010000027">
    <property type="protein sequence ID" value="MFD2523145.1"/>
    <property type="molecule type" value="Genomic_DNA"/>
</dbReference>
<gene>
    <name evidence="2" type="ORF">ACFSR2_19765</name>
</gene>